<organism evidence="3 4">
    <name type="scientific">Phototrophicus methaneseepsis</name>
    <dbReference type="NCBI Taxonomy" id="2710758"/>
    <lineage>
        <taxon>Bacteria</taxon>
        <taxon>Bacillati</taxon>
        <taxon>Chloroflexota</taxon>
        <taxon>Candidatus Thermofontia</taxon>
        <taxon>Phototrophicales</taxon>
        <taxon>Phototrophicaceae</taxon>
        <taxon>Phototrophicus</taxon>
    </lineage>
</organism>
<feature type="domain" description="Enoyl reductase (ER)" evidence="2">
    <location>
        <begin position="10"/>
        <end position="340"/>
    </location>
</feature>
<keyword evidence="1" id="KW-0521">NADP</keyword>
<dbReference type="Pfam" id="PF08240">
    <property type="entry name" value="ADH_N"/>
    <property type="match status" value="1"/>
</dbReference>
<dbReference type="InterPro" id="IPR013149">
    <property type="entry name" value="ADH-like_C"/>
</dbReference>
<dbReference type="SUPFAM" id="SSF51735">
    <property type="entry name" value="NAD(P)-binding Rossmann-fold domains"/>
    <property type="match status" value="1"/>
</dbReference>
<dbReference type="Gene3D" id="3.90.180.10">
    <property type="entry name" value="Medium-chain alcohol dehydrogenases, catalytic domain"/>
    <property type="match status" value="1"/>
</dbReference>
<evidence type="ECO:0000313" key="4">
    <source>
        <dbReference type="Proteomes" id="UP000594468"/>
    </source>
</evidence>
<dbReference type="KEGG" id="pmet:G4Y79_19435"/>
<keyword evidence="4" id="KW-1185">Reference proteome</keyword>
<accession>A0A7S8IDY3</accession>
<dbReference type="AlphaFoldDB" id="A0A7S8IDY3"/>
<sequence>MKGAVLTAHGDLDVIQYVDNLPVPEPGPGEVRVQIKAAALNRLDLFVRRGWKGLELDFPHPIGSDGAGIVDQVGPGVTGYEIGDPVSINPSLYPDEPVENAYENQARGFKIMGEHAPGFAREYMVVPARNLHKMPANFDYKEAAAAGLVGVTAWHSLITRGGLQAGETVLIVGAGGGVNSMSTQIAKLAGAFVYVVGSDEEKCQLARDLGADVVINREEEPEWSKVLYKMTNKRGVDVVVDNVGAATLNDSIRSTGSGGRVLIVGGTTGYKVEINVAQLFGRHVSLIGSTMGTQRDYNQVMDLLFAGKLKAVIGKEFTLQEARQAQEALENFDIFGKVVLNVDA</sequence>
<dbReference type="InterPro" id="IPR036291">
    <property type="entry name" value="NAD(P)-bd_dom_sf"/>
</dbReference>
<dbReference type="RefSeq" id="WP_195169910.1">
    <property type="nucleotide sequence ID" value="NZ_CP062983.1"/>
</dbReference>
<gene>
    <name evidence="3" type="ORF">G4Y79_19435</name>
</gene>
<dbReference type="Proteomes" id="UP000594468">
    <property type="component" value="Chromosome"/>
</dbReference>
<dbReference type="InterPro" id="IPR013154">
    <property type="entry name" value="ADH-like_N"/>
</dbReference>
<name>A0A7S8IDY3_9CHLR</name>
<dbReference type="SUPFAM" id="SSF50129">
    <property type="entry name" value="GroES-like"/>
    <property type="match status" value="1"/>
</dbReference>
<dbReference type="SMART" id="SM00829">
    <property type="entry name" value="PKS_ER"/>
    <property type="match status" value="1"/>
</dbReference>
<evidence type="ECO:0000259" key="2">
    <source>
        <dbReference type="SMART" id="SM00829"/>
    </source>
</evidence>
<dbReference type="InterPro" id="IPR020843">
    <property type="entry name" value="ER"/>
</dbReference>
<reference evidence="3 4" key="1">
    <citation type="submission" date="2020-02" db="EMBL/GenBank/DDBJ databases">
        <authorList>
            <person name="Zheng R.K."/>
            <person name="Sun C.M."/>
        </authorList>
    </citation>
    <scope>NUCLEOTIDE SEQUENCE [LARGE SCALE GENOMIC DNA]</scope>
    <source>
        <strain evidence="4">rifampicinis</strain>
    </source>
</reference>
<evidence type="ECO:0000313" key="3">
    <source>
        <dbReference type="EMBL" id="QPC81839.1"/>
    </source>
</evidence>
<evidence type="ECO:0000256" key="1">
    <source>
        <dbReference type="ARBA" id="ARBA00022857"/>
    </source>
</evidence>
<dbReference type="InterPro" id="IPR011032">
    <property type="entry name" value="GroES-like_sf"/>
</dbReference>
<dbReference type="InterPro" id="IPR051603">
    <property type="entry name" value="Zinc-ADH_QOR/CCCR"/>
</dbReference>
<dbReference type="PANTHER" id="PTHR44154:SF1">
    <property type="entry name" value="QUINONE OXIDOREDUCTASE"/>
    <property type="match status" value="1"/>
</dbReference>
<dbReference type="GO" id="GO:0016491">
    <property type="term" value="F:oxidoreductase activity"/>
    <property type="evidence" value="ECO:0007669"/>
    <property type="project" value="InterPro"/>
</dbReference>
<dbReference type="EMBL" id="CP062983">
    <property type="protein sequence ID" value="QPC81839.1"/>
    <property type="molecule type" value="Genomic_DNA"/>
</dbReference>
<dbReference type="Gene3D" id="3.40.50.720">
    <property type="entry name" value="NAD(P)-binding Rossmann-like Domain"/>
    <property type="match status" value="1"/>
</dbReference>
<dbReference type="Pfam" id="PF00107">
    <property type="entry name" value="ADH_zinc_N"/>
    <property type="match status" value="1"/>
</dbReference>
<dbReference type="PANTHER" id="PTHR44154">
    <property type="entry name" value="QUINONE OXIDOREDUCTASE"/>
    <property type="match status" value="1"/>
</dbReference>
<proteinExistence type="predicted"/>
<protein>
    <submittedName>
        <fullName evidence="3">Zinc-binding dehydrogenase</fullName>
    </submittedName>
</protein>